<comment type="caution">
    <text evidence="3">The sequence shown here is derived from an EMBL/GenBank/DDBJ whole genome shotgun (WGS) entry which is preliminary data.</text>
</comment>
<evidence type="ECO:0000256" key="1">
    <source>
        <dbReference type="SAM" id="SignalP"/>
    </source>
</evidence>
<feature type="chain" id="PRO_5020404473" description="Glycine zipper domain-containing protein" evidence="1">
    <location>
        <begin position="25"/>
        <end position="106"/>
    </location>
</feature>
<name>A0A4Q5LMW2_9SPHI</name>
<feature type="signal peptide" evidence="1">
    <location>
        <begin position="1"/>
        <end position="24"/>
    </location>
</feature>
<evidence type="ECO:0000313" key="4">
    <source>
        <dbReference type="Proteomes" id="UP000293331"/>
    </source>
</evidence>
<proteinExistence type="predicted"/>
<dbReference type="InterPro" id="IPR039567">
    <property type="entry name" value="Gly-zipper"/>
</dbReference>
<evidence type="ECO:0000259" key="2">
    <source>
        <dbReference type="Pfam" id="PF13488"/>
    </source>
</evidence>
<protein>
    <recommendedName>
        <fullName evidence="2">Glycine zipper domain-containing protein</fullName>
    </recommendedName>
</protein>
<keyword evidence="1" id="KW-0732">Signal</keyword>
<sequence length="106" mass="10972">MKKLIIYGGLLLSLTSTVNFSAQAQEKKGISKQGKGAIIGGAGGAVAGALIGKSVGGAVIGGAIGAGGGYIIGNEARKREQKRKHAAWLERRRAWKRAHPGKAYPY</sequence>
<feature type="domain" description="Glycine zipper" evidence="2">
    <location>
        <begin position="39"/>
        <end position="79"/>
    </location>
</feature>
<gene>
    <name evidence="3" type="ORF">EWM62_07245</name>
</gene>
<evidence type="ECO:0000313" key="3">
    <source>
        <dbReference type="EMBL" id="RYU90445.1"/>
    </source>
</evidence>
<accession>A0A4Q5LMW2</accession>
<dbReference type="OrthoDB" id="799814at2"/>
<dbReference type="Proteomes" id="UP000293331">
    <property type="component" value="Unassembled WGS sequence"/>
</dbReference>
<dbReference type="AlphaFoldDB" id="A0A4Q5LMW2"/>
<dbReference type="RefSeq" id="WP_129876005.1">
    <property type="nucleotide sequence ID" value="NZ_SEWG01000003.1"/>
</dbReference>
<reference evidence="3 4" key="1">
    <citation type="submission" date="2019-02" db="EMBL/GenBank/DDBJ databases">
        <title>Bacterial novel species Mucilaginibacter sp. 17JY9-4 isolated from soil.</title>
        <authorList>
            <person name="Jung H.-Y."/>
        </authorList>
    </citation>
    <scope>NUCLEOTIDE SEQUENCE [LARGE SCALE GENOMIC DNA]</scope>
    <source>
        <strain evidence="3 4">17JY9-4</strain>
    </source>
</reference>
<keyword evidence="4" id="KW-1185">Reference proteome</keyword>
<organism evidence="3 4">
    <name type="scientific">Mucilaginibacter terrigena</name>
    <dbReference type="NCBI Taxonomy" id="2492395"/>
    <lineage>
        <taxon>Bacteria</taxon>
        <taxon>Pseudomonadati</taxon>
        <taxon>Bacteroidota</taxon>
        <taxon>Sphingobacteriia</taxon>
        <taxon>Sphingobacteriales</taxon>
        <taxon>Sphingobacteriaceae</taxon>
        <taxon>Mucilaginibacter</taxon>
    </lineage>
</organism>
<dbReference type="Pfam" id="PF13488">
    <property type="entry name" value="Gly-zipper_Omp"/>
    <property type="match status" value="1"/>
</dbReference>
<dbReference type="EMBL" id="SEWG01000003">
    <property type="protein sequence ID" value="RYU90445.1"/>
    <property type="molecule type" value="Genomic_DNA"/>
</dbReference>